<accession>A0AAD4JDM1</accession>
<dbReference type="EMBL" id="SDAM02000091">
    <property type="protein sequence ID" value="KAH6831228.1"/>
    <property type="molecule type" value="Genomic_DNA"/>
</dbReference>
<dbReference type="PANTHER" id="PTHR31197">
    <property type="entry name" value="OS01G0612600 PROTEIN"/>
    <property type="match status" value="1"/>
</dbReference>
<dbReference type="InterPro" id="IPR012866">
    <property type="entry name" value="DUF1644"/>
</dbReference>
<reference evidence="2 3" key="1">
    <citation type="journal article" date="2021" name="Nat. Commun.">
        <title>Incipient diploidization of the medicinal plant Perilla within 10,000 years.</title>
        <authorList>
            <person name="Zhang Y."/>
            <person name="Shen Q."/>
            <person name="Leng L."/>
            <person name="Zhang D."/>
            <person name="Chen S."/>
            <person name="Shi Y."/>
            <person name="Ning Z."/>
            <person name="Chen S."/>
        </authorList>
    </citation>
    <scope>NUCLEOTIDE SEQUENCE [LARGE SCALE GENOMIC DNA]</scope>
    <source>
        <strain evidence="3">cv. PC099</strain>
    </source>
</reference>
<evidence type="ECO:0000313" key="2">
    <source>
        <dbReference type="EMBL" id="KAH6831228.1"/>
    </source>
</evidence>
<dbReference type="Proteomes" id="UP001190926">
    <property type="component" value="Unassembled WGS sequence"/>
</dbReference>
<keyword evidence="3" id="KW-1185">Reference proteome</keyword>
<proteinExistence type="predicted"/>
<name>A0AAD4JDM1_PERFH</name>
<evidence type="ECO:0000256" key="1">
    <source>
        <dbReference type="SAM" id="MobiDB-lite"/>
    </source>
</evidence>
<dbReference type="AlphaFoldDB" id="A0AAD4JDM1"/>
<comment type="caution">
    <text evidence="2">The sequence shown here is derived from an EMBL/GenBank/DDBJ whole genome shotgun (WGS) entry which is preliminary data.</text>
</comment>
<sequence length="343" mass="39351">MEDVHLYTNWDDVICPICLNFPHNCVLLQCSSFEKGCRPFLCDTDHLHSNCFDRYKEANGWLFGSKSWSASENLQSLNSGPTSKPACPLCRGEVTGWTVVDKARVHFDVKKRCCEEEKCSFTGTYLELRKHAEVEHPHACPSKVDPARKLDWENFQRSSELIDLLTTIHSEVPNGIILGDYVVEYDEDNSEDDVDDFHGDEGNWWRSCILYQIFGSFGTCRNRRRSSSVSDSRRGRRHSTRDTSISDEGSVSSADNADDVDGEFTGARELSMERAGQRRSDVIRYLKKVDTDSKGKKMVKRIQFCYVLCMLYRSAEFTLAVVQGESSWISFHWKRGKNACRWQ</sequence>
<dbReference type="Pfam" id="PF07800">
    <property type="entry name" value="DUF1644"/>
    <property type="match status" value="1"/>
</dbReference>
<feature type="region of interest" description="Disordered" evidence="1">
    <location>
        <begin position="221"/>
        <end position="260"/>
    </location>
</feature>
<organism evidence="2 3">
    <name type="scientific">Perilla frutescens var. hirtella</name>
    <name type="common">Perilla citriodora</name>
    <name type="synonym">Perilla setoyensis</name>
    <dbReference type="NCBI Taxonomy" id="608512"/>
    <lineage>
        <taxon>Eukaryota</taxon>
        <taxon>Viridiplantae</taxon>
        <taxon>Streptophyta</taxon>
        <taxon>Embryophyta</taxon>
        <taxon>Tracheophyta</taxon>
        <taxon>Spermatophyta</taxon>
        <taxon>Magnoliopsida</taxon>
        <taxon>eudicotyledons</taxon>
        <taxon>Gunneridae</taxon>
        <taxon>Pentapetalae</taxon>
        <taxon>asterids</taxon>
        <taxon>lamiids</taxon>
        <taxon>Lamiales</taxon>
        <taxon>Lamiaceae</taxon>
        <taxon>Nepetoideae</taxon>
        <taxon>Elsholtzieae</taxon>
        <taxon>Perilla</taxon>
    </lineage>
</organism>
<evidence type="ECO:0000313" key="3">
    <source>
        <dbReference type="Proteomes" id="UP001190926"/>
    </source>
</evidence>
<dbReference type="PANTHER" id="PTHR31197:SF4">
    <property type="entry name" value="OS02G0150900 PROTEIN"/>
    <property type="match status" value="1"/>
</dbReference>
<protein>
    <submittedName>
        <fullName evidence="2">E3 ubiquitin-protein ligase</fullName>
    </submittedName>
</protein>
<gene>
    <name evidence="2" type="ORF">C2S53_009423</name>
</gene>